<dbReference type="PANTHER" id="PTHR30034:SF6">
    <property type="entry name" value="YOP PROTEINS TRANSLOCATION PROTEIN Q"/>
    <property type="match status" value="1"/>
</dbReference>
<evidence type="ECO:0000256" key="10">
    <source>
        <dbReference type="ARBA" id="ARBA00025044"/>
    </source>
</evidence>
<keyword evidence="6" id="KW-0145">Chemotaxis</keyword>
<accession>A0A1W1X6A2</accession>
<keyword evidence="7" id="KW-0283">Flagellar rotation</keyword>
<evidence type="ECO:0000256" key="3">
    <source>
        <dbReference type="ARBA" id="ARBA00011049"/>
    </source>
</evidence>
<evidence type="ECO:0000256" key="5">
    <source>
        <dbReference type="ARBA" id="ARBA00022475"/>
    </source>
</evidence>
<evidence type="ECO:0000256" key="11">
    <source>
        <dbReference type="NCBIfam" id="TIGR01397"/>
    </source>
</evidence>
<evidence type="ECO:0000256" key="9">
    <source>
        <dbReference type="ARBA" id="ARBA00023143"/>
    </source>
</evidence>
<dbReference type="STRING" id="1121390.SAMN02746041_00644"/>
<dbReference type="InterPro" id="IPR028976">
    <property type="entry name" value="CheC-like_sf"/>
</dbReference>
<dbReference type="InterPro" id="IPR001689">
    <property type="entry name" value="Flag_FliM"/>
</dbReference>
<dbReference type="SUPFAM" id="SSF103039">
    <property type="entry name" value="CheC-like"/>
    <property type="match status" value="1"/>
</dbReference>
<dbReference type="Pfam" id="PF01052">
    <property type="entry name" value="FliMN_C"/>
    <property type="match status" value="1"/>
</dbReference>
<dbReference type="Gene3D" id="2.30.330.10">
    <property type="entry name" value="SpoA-like"/>
    <property type="match status" value="1"/>
</dbReference>
<evidence type="ECO:0000256" key="2">
    <source>
        <dbReference type="ARBA" id="ARBA00004202"/>
    </source>
</evidence>
<dbReference type="Gene3D" id="3.40.1550.10">
    <property type="entry name" value="CheC-like"/>
    <property type="match status" value="1"/>
</dbReference>
<evidence type="ECO:0000313" key="14">
    <source>
        <dbReference type="Proteomes" id="UP000192783"/>
    </source>
</evidence>
<reference evidence="13 14" key="1">
    <citation type="submission" date="2017-04" db="EMBL/GenBank/DDBJ databases">
        <authorList>
            <person name="Afonso C.L."/>
            <person name="Miller P.J."/>
            <person name="Scott M.A."/>
            <person name="Spackman E."/>
            <person name="Goraichik I."/>
            <person name="Dimitrov K.M."/>
            <person name="Suarez D.L."/>
            <person name="Swayne D.E."/>
        </authorList>
    </citation>
    <scope>NUCLEOTIDE SEQUENCE [LARGE SCALE GENOMIC DNA]</scope>
    <source>
        <strain evidence="13 14">DSM 13146</strain>
    </source>
</reference>
<comment type="similarity">
    <text evidence="3">Belongs to the FliM family.</text>
</comment>
<keyword evidence="13" id="KW-0966">Cell projection</keyword>
<keyword evidence="8" id="KW-0472">Membrane</keyword>
<keyword evidence="13" id="KW-0969">Cilium</keyword>
<proteinExistence type="inferred from homology"/>
<dbReference type="PANTHER" id="PTHR30034">
    <property type="entry name" value="FLAGELLAR MOTOR SWITCH PROTEIN FLIM"/>
    <property type="match status" value="1"/>
</dbReference>
<evidence type="ECO:0000256" key="6">
    <source>
        <dbReference type="ARBA" id="ARBA00022500"/>
    </source>
</evidence>
<evidence type="ECO:0000256" key="7">
    <source>
        <dbReference type="ARBA" id="ARBA00022779"/>
    </source>
</evidence>
<dbReference type="Pfam" id="PF02154">
    <property type="entry name" value="FliM"/>
    <property type="match status" value="1"/>
</dbReference>
<dbReference type="OrthoDB" id="9806941at2"/>
<keyword evidence="14" id="KW-1185">Reference proteome</keyword>
<dbReference type="NCBIfam" id="TIGR01397">
    <property type="entry name" value="fliM_switch"/>
    <property type="match status" value="1"/>
</dbReference>
<keyword evidence="13" id="KW-0282">Flagellum</keyword>
<dbReference type="GO" id="GO:0050918">
    <property type="term" value="P:positive chemotaxis"/>
    <property type="evidence" value="ECO:0007669"/>
    <property type="project" value="TreeGrafter"/>
</dbReference>
<dbReference type="CDD" id="cd17908">
    <property type="entry name" value="FliM"/>
    <property type="match status" value="1"/>
</dbReference>
<dbReference type="InterPro" id="IPR036429">
    <property type="entry name" value="SpoA-like_sf"/>
</dbReference>
<dbReference type="Proteomes" id="UP000192783">
    <property type="component" value="Unassembled WGS sequence"/>
</dbReference>
<dbReference type="GO" id="GO:0009425">
    <property type="term" value="C:bacterial-type flagellum basal body"/>
    <property type="evidence" value="ECO:0007669"/>
    <property type="project" value="UniProtKB-SubCell"/>
</dbReference>
<evidence type="ECO:0000256" key="1">
    <source>
        <dbReference type="ARBA" id="ARBA00004117"/>
    </source>
</evidence>
<sequence>MEHVLSQDEVDALLKGLDGGEIETETDTAEVAEEQQGIRPYDLTSQDRIIRGRMPTLEIINDRFARVHRVTLSGALRKVVDITVTQKEMIKFGDFIRTLPVPTSLHVLKMDPLRGHVLLVVESRLIFNLVDCFFGGTGRSSYKIEGRDFTSIEQRVINKVVRMALKDLEEAWNPVTSISFKFVRSEVNPQFATIVPPTELVIVVHYELEMDTLMGKIILCLPYSTIEPIRSKLSASYQSDQLEVDYSWTRRFIRRLREVSVSLTAELGRSQIKGQDLLRMEKGDVILLDQDVNHPLLVTVEGVPKFRAEPGVHKGNQAIQIVELIAAQSD</sequence>
<dbReference type="SUPFAM" id="SSF101801">
    <property type="entry name" value="Surface presentation of antigens (SPOA)"/>
    <property type="match status" value="1"/>
</dbReference>
<dbReference type="PIRSF" id="PIRSF002888">
    <property type="entry name" value="FliM"/>
    <property type="match status" value="1"/>
</dbReference>
<dbReference type="PRINTS" id="PR00955">
    <property type="entry name" value="FLGMOTORFLIM"/>
</dbReference>
<name>A0A1W1X6A2_9BACT</name>
<evidence type="ECO:0000259" key="12">
    <source>
        <dbReference type="Pfam" id="PF01052"/>
    </source>
</evidence>
<dbReference type="RefSeq" id="WP_084056217.1">
    <property type="nucleotide sequence ID" value="NZ_FWXF01000002.1"/>
</dbReference>
<evidence type="ECO:0000313" key="13">
    <source>
        <dbReference type="EMBL" id="SMC19343.1"/>
    </source>
</evidence>
<comment type="subcellular location">
    <subcellularLocation>
        <location evidence="1">Bacterial flagellum basal body</location>
    </subcellularLocation>
    <subcellularLocation>
        <location evidence="2">Cell membrane</location>
        <topology evidence="2">Peripheral membrane protein</topology>
    </subcellularLocation>
</comment>
<keyword evidence="9" id="KW-0975">Bacterial flagellum</keyword>
<evidence type="ECO:0000256" key="4">
    <source>
        <dbReference type="ARBA" id="ARBA00021898"/>
    </source>
</evidence>
<protein>
    <recommendedName>
        <fullName evidence="4 11">Flagellar motor switch protein FliM</fullName>
    </recommendedName>
</protein>
<gene>
    <name evidence="13" type="ORF">SAMN02746041_00644</name>
</gene>
<dbReference type="AlphaFoldDB" id="A0A1W1X6A2"/>
<keyword evidence="5" id="KW-1003">Cell membrane</keyword>
<feature type="domain" description="Flagellar motor switch protein FliN-like C-terminal" evidence="12">
    <location>
        <begin position="255"/>
        <end position="325"/>
    </location>
</feature>
<dbReference type="GO" id="GO:0005886">
    <property type="term" value="C:plasma membrane"/>
    <property type="evidence" value="ECO:0007669"/>
    <property type="project" value="UniProtKB-SubCell"/>
</dbReference>
<dbReference type="InterPro" id="IPR001543">
    <property type="entry name" value="FliN-like_C"/>
</dbReference>
<comment type="function">
    <text evidence="10">FliM is one of three proteins (FliG, FliN, FliM) that forms the rotor-mounted switch complex (C ring), located at the base of the basal body. This complex interacts with the CheY and CheZ chemotaxis proteins, in addition to contacting components of the motor that determine the direction of flagellar rotation.</text>
</comment>
<organism evidence="13 14">
    <name type="scientific">Desulfacinum hydrothermale DSM 13146</name>
    <dbReference type="NCBI Taxonomy" id="1121390"/>
    <lineage>
        <taxon>Bacteria</taxon>
        <taxon>Pseudomonadati</taxon>
        <taxon>Thermodesulfobacteriota</taxon>
        <taxon>Syntrophobacteria</taxon>
        <taxon>Syntrophobacterales</taxon>
        <taxon>Syntrophobacteraceae</taxon>
        <taxon>Desulfacinum</taxon>
    </lineage>
</organism>
<dbReference type="GO" id="GO:0071978">
    <property type="term" value="P:bacterial-type flagellum-dependent swarming motility"/>
    <property type="evidence" value="ECO:0007669"/>
    <property type="project" value="TreeGrafter"/>
</dbReference>
<dbReference type="EMBL" id="FWXF01000002">
    <property type="protein sequence ID" value="SMC19343.1"/>
    <property type="molecule type" value="Genomic_DNA"/>
</dbReference>
<evidence type="ECO:0000256" key="8">
    <source>
        <dbReference type="ARBA" id="ARBA00023136"/>
    </source>
</evidence>
<dbReference type="GO" id="GO:0003774">
    <property type="term" value="F:cytoskeletal motor activity"/>
    <property type="evidence" value="ECO:0007669"/>
    <property type="project" value="InterPro"/>
</dbReference>